<dbReference type="RefSeq" id="WP_011464004.1">
    <property type="nucleotide sequence ID" value="NC_007908.1"/>
</dbReference>
<dbReference type="KEGG" id="rfr:Rfer_1707"/>
<dbReference type="PANTHER" id="PTHR37694">
    <property type="entry name" value="SLR8022 PROTEIN"/>
    <property type="match status" value="1"/>
</dbReference>
<evidence type="ECO:0000313" key="3">
    <source>
        <dbReference type="Proteomes" id="UP000008332"/>
    </source>
</evidence>
<dbReference type="OrthoDB" id="8265259at2"/>
<feature type="domain" description="Cupin type-2" evidence="1">
    <location>
        <begin position="41"/>
        <end position="104"/>
    </location>
</feature>
<dbReference type="InterPro" id="IPR011051">
    <property type="entry name" value="RmlC_Cupin_sf"/>
</dbReference>
<evidence type="ECO:0000259" key="1">
    <source>
        <dbReference type="Pfam" id="PF07883"/>
    </source>
</evidence>
<dbReference type="AlphaFoldDB" id="Q21XR7"/>
<sequence>MAMSHLAAGQTTNVLPLGSALANARTTALFKSEQLEVIQLVLPAGKSFPPHKVAGEITIQCLEGSVEVTIEDTPQTLKANQLMYVAGGVQHGLTALEDASALVTIVLRK</sequence>
<evidence type="ECO:0000313" key="2">
    <source>
        <dbReference type="EMBL" id="ABD69436.1"/>
    </source>
</evidence>
<dbReference type="InterPro" id="IPR013096">
    <property type="entry name" value="Cupin_2"/>
</dbReference>
<organism evidence="2 3">
    <name type="scientific">Albidiferax ferrireducens (strain ATCC BAA-621 / DSM 15236 / T118)</name>
    <name type="common">Rhodoferax ferrireducens</name>
    <dbReference type="NCBI Taxonomy" id="338969"/>
    <lineage>
        <taxon>Bacteria</taxon>
        <taxon>Pseudomonadati</taxon>
        <taxon>Pseudomonadota</taxon>
        <taxon>Betaproteobacteria</taxon>
        <taxon>Burkholderiales</taxon>
        <taxon>Comamonadaceae</taxon>
        <taxon>Rhodoferax</taxon>
    </lineage>
</organism>
<proteinExistence type="predicted"/>
<dbReference type="STRING" id="338969.Rfer_1707"/>
<dbReference type="eggNOG" id="COG1917">
    <property type="taxonomic scope" value="Bacteria"/>
</dbReference>
<dbReference type="CDD" id="cd02230">
    <property type="entry name" value="cupin_HP0902-like"/>
    <property type="match status" value="1"/>
</dbReference>
<accession>Q21XR7</accession>
<dbReference type="Proteomes" id="UP000008332">
    <property type="component" value="Chromosome"/>
</dbReference>
<dbReference type="PANTHER" id="PTHR37694:SF1">
    <property type="entry name" value="SLR8022 PROTEIN"/>
    <property type="match status" value="1"/>
</dbReference>
<dbReference type="HOGENOM" id="CLU_143539_0_0_4"/>
<dbReference type="Pfam" id="PF07883">
    <property type="entry name" value="Cupin_2"/>
    <property type="match status" value="1"/>
</dbReference>
<name>Q21XR7_ALBFT</name>
<dbReference type="Gene3D" id="2.60.120.10">
    <property type="entry name" value="Jelly Rolls"/>
    <property type="match status" value="1"/>
</dbReference>
<keyword evidence="3" id="KW-1185">Reference proteome</keyword>
<reference evidence="3" key="1">
    <citation type="submission" date="2006-02" db="EMBL/GenBank/DDBJ databases">
        <title>Complete sequence of chromosome of Rhodoferax ferrireducens DSM 15236.</title>
        <authorList>
            <person name="Copeland A."/>
            <person name="Lucas S."/>
            <person name="Lapidus A."/>
            <person name="Barry K."/>
            <person name="Detter J.C."/>
            <person name="Glavina del Rio T."/>
            <person name="Hammon N."/>
            <person name="Israni S."/>
            <person name="Pitluck S."/>
            <person name="Brettin T."/>
            <person name="Bruce D."/>
            <person name="Han C."/>
            <person name="Tapia R."/>
            <person name="Gilna P."/>
            <person name="Kiss H."/>
            <person name="Schmutz J."/>
            <person name="Larimer F."/>
            <person name="Land M."/>
            <person name="Kyrpides N."/>
            <person name="Ivanova N."/>
            <person name="Richardson P."/>
        </authorList>
    </citation>
    <scope>NUCLEOTIDE SEQUENCE [LARGE SCALE GENOMIC DNA]</scope>
    <source>
        <strain evidence="3">ATCC BAA-621 / DSM 15236 / T118</strain>
    </source>
</reference>
<dbReference type="SUPFAM" id="SSF51182">
    <property type="entry name" value="RmlC-like cupins"/>
    <property type="match status" value="1"/>
</dbReference>
<dbReference type="InterPro" id="IPR014710">
    <property type="entry name" value="RmlC-like_jellyroll"/>
</dbReference>
<gene>
    <name evidence="2" type="ordered locus">Rfer_1707</name>
</gene>
<protein>
    <submittedName>
        <fullName evidence="2">Cupin 2 protein</fullName>
    </submittedName>
</protein>
<dbReference type="EMBL" id="CP000267">
    <property type="protein sequence ID" value="ABD69436.1"/>
    <property type="molecule type" value="Genomic_DNA"/>
</dbReference>